<evidence type="ECO:0000256" key="1">
    <source>
        <dbReference type="ARBA" id="ARBA00004141"/>
    </source>
</evidence>
<dbReference type="GO" id="GO:0016323">
    <property type="term" value="C:basolateral plasma membrane"/>
    <property type="evidence" value="ECO:0007669"/>
    <property type="project" value="Ensembl"/>
</dbReference>
<dbReference type="GeneTree" id="ENSGT00940000161155"/>
<dbReference type="GO" id="GO:0071578">
    <property type="term" value="P:zinc ion import across plasma membrane"/>
    <property type="evidence" value="ECO:0007669"/>
    <property type="project" value="TreeGrafter"/>
</dbReference>
<reference evidence="9" key="1">
    <citation type="submission" date="2025-08" db="UniProtKB">
        <authorList>
            <consortium name="Ensembl"/>
        </authorList>
    </citation>
    <scope>IDENTIFICATION</scope>
</reference>
<dbReference type="InterPro" id="IPR003689">
    <property type="entry name" value="ZIP"/>
</dbReference>
<accession>A0A7M4EEH7</accession>
<evidence type="ECO:0000256" key="6">
    <source>
        <dbReference type="SAM" id="MobiDB-lite"/>
    </source>
</evidence>
<dbReference type="GO" id="GO:0030003">
    <property type="term" value="P:intracellular monoatomic cation homeostasis"/>
    <property type="evidence" value="ECO:0007669"/>
    <property type="project" value="TreeGrafter"/>
</dbReference>
<feature type="transmembrane region" description="Helical" evidence="7">
    <location>
        <begin position="169"/>
        <end position="191"/>
    </location>
</feature>
<evidence type="ECO:0000313" key="10">
    <source>
        <dbReference type="Proteomes" id="UP000594220"/>
    </source>
</evidence>
<keyword evidence="3 7" id="KW-0812">Transmembrane</keyword>
<dbReference type="InterPro" id="IPR050799">
    <property type="entry name" value="ZIP_Transporter"/>
</dbReference>
<protein>
    <submittedName>
        <fullName evidence="9">Solute carrier family 39 member 5</fullName>
    </submittedName>
</protein>
<feature type="transmembrane region" description="Helical" evidence="7">
    <location>
        <begin position="243"/>
        <end position="263"/>
    </location>
</feature>
<feature type="compositionally biased region" description="Basic and acidic residues" evidence="6">
    <location>
        <begin position="302"/>
        <end position="311"/>
    </location>
</feature>
<comment type="similarity">
    <text evidence="2">Belongs to the ZIP transporter (TC 2.A.5) family.</text>
</comment>
<dbReference type="GO" id="GO:0001654">
    <property type="term" value="P:eye development"/>
    <property type="evidence" value="ECO:0007669"/>
    <property type="project" value="Ensembl"/>
</dbReference>
<evidence type="ECO:0000256" key="8">
    <source>
        <dbReference type="SAM" id="SignalP"/>
    </source>
</evidence>
<feature type="transmembrane region" description="Helical" evidence="7">
    <location>
        <begin position="453"/>
        <end position="476"/>
    </location>
</feature>
<dbReference type="PANTHER" id="PTHR12191:SF17">
    <property type="entry name" value="ZINC TRANSPORTER ZIP5"/>
    <property type="match status" value="1"/>
</dbReference>
<dbReference type="GO" id="GO:0030509">
    <property type="term" value="P:BMP signaling pathway"/>
    <property type="evidence" value="ECO:0007669"/>
    <property type="project" value="Ensembl"/>
</dbReference>
<feature type="signal peptide" evidence="8">
    <location>
        <begin position="1"/>
        <end position="16"/>
    </location>
</feature>
<dbReference type="GO" id="GO:0048026">
    <property type="term" value="P:positive regulation of mRNA splicing, via spliceosome"/>
    <property type="evidence" value="ECO:0007669"/>
    <property type="project" value="Ensembl"/>
</dbReference>
<evidence type="ECO:0000256" key="5">
    <source>
        <dbReference type="ARBA" id="ARBA00023136"/>
    </source>
</evidence>
<evidence type="ECO:0000256" key="4">
    <source>
        <dbReference type="ARBA" id="ARBA00022989"/>
    </source>
</evidence>
<feature type="transmembrane region" description="Helical" evidence="7">
    <location>
        <begin position="391"/>
        <end position="414"/>
    </location>
</feature>
<sequence>MVLWSWLWLALGVSAGHPPEDAEQEQGYYLQQLFGLYGHNGTLAPEGLRRLLRSLGLGRVQVVQIDHEDLGHGHVAHLDALDLQDGRHVHARAHRHGHGHSHDYPGSQGPGNCLNVSQLLVNFGLAGTAQITPEQFALLCPALLYQIDARVCLHHRPAPAPPVPQPALALGWAALAVTLLSLPSALALALVRVLGRALLHQVLAFLVALAAGTLCGDALLHLWPHAQGREPGTTGPDAAMLKGLALLGAIYALFLLENVLGLLRRARTPRVRARLGAGPPDPSLSGPPNEAQHLAAPEWGDGEDRAERRAGSLDSHTGHGHSHGTSVADMAWMVILGDGIHNLTDGLAIGAAFAEGPSGGLSTALAVFCHELPHELGDMALLLGAGLRPRAVLLANLLSALLAYVGMAIGVLASHTAWPLGPWIFAATAGVFLYVALVDMVSPCAGRWRADAGRCFVLQALGFLLGGGLMLTIALFEEQLSFPLES</sequence>
<feature type="transmembrane region" description="Helical" evidence="7">
    <location>
        <begin position="420"/>
        <end position="441"/>
    </location>
</feature>
<dbReference type="Ensembl" id="ENSCPRT00005010201.1">
    <property type="protein sequence ID" value="ENSCPRP00005008652.1"/>
    <property type="gene ID" value="ENSCPRG00005006191.1"/>
</dbReference>
<dbReference type="PANTHER" id="PTHR12191">
    <property type="entry name" value="SOLUTE CARRIER FAMILY 39"/>
    <property type="match status" value="1"/>
</dbReference>
<evidence type="ECO:0000256" key="2">
    <source>
        <dbReference type="ARBA" id="ARBA00006939"/>
    </source>
</evidence>
<dbReference type="GO" id="GO:0140410">
    <property type="term" value="F:monoatomic cation:bicarbonate symporter activity"/>
    <property type="evidence" value="ECO:0007669"/>
    <property type="project" value="TreeGrafter"/>
</dbReference>
<gene>
    <name evidence="9" type="primary">SLC39A5</name>
</gene>
<dbReference type="Pfam" id="PF02535">
    <property type="entry name" value="Zip"/>
    <property type="match status" value="1"/>
</dbReference>
<feature type="region of interest" description="Disordered" evidence="6">
    <location>
        <begin position="273"/>
        <end position="322"/>
    </location>
</feature>
<dbReference type="AlphaFoldDB" id="A0A7M4EEH7"/>
<evidence type="ECO:0000256" key="3">
    <source>
        <dbReference type="ARBA" id="ARBA00022692"/>
    </source>
</evidence>
<dbReference type="GO" id="GO:0005385">
    <property type="term" value="F:zinc ion transmembrane transporter activity"/>
    <property type="evidence" value="ECO:0007669"/>
    <property type="project" value="Ensembl"/>
</dbReference>
<evidence type="ECO:0000313" key="9">
    <source>
        <dbReference type="Ensembl" id="ENSCPRP00005008652.1"/>
    </source>
</evidence>
<keyword evidence="10" id="KW-1185">Reference proteome</keyword>
<keyword evidence="8" id="KW-0732">Signal</keyword>
<keyword evidence="4 7" id="KW-1133">Transmembrane helix</keyword>
<comment type="subcellular location">
    <subcellularLocation>
        <location evidence="1">Membrane</location>
        <topology evidence="1">Multi-pass membrane protein</topology>
    </subcellularLocation>
</comment>
<feature type="chain" id="PRO_5029749696" evidence="8">
    <location>
        <begin position="17"/>
        <end position="486"/>
    </location>
</feature>
<reference evidence="9" key="2">
    <citation type="submission" date="2025-09" db="UniProtKB">
        <authorList>
            <consortium name="Ensembl"/>
        </authorList>
    </citation>
    <scope>IDENTIFICATION</scope>
</reference>
<keyword evidence="5 7" id="KW-0472">Membrane</keyword>
<dbReference type="GO" id="GO:0034224">
    <property type="term" value="P:cellular response to zinc ion starvation"/>
    <property type="evidence" value="ECO:0007669"/>
    <property type="project" value="Ensembl"/>
</dbReference>
<dbReference type="Proteomes" id="UP000594220">
    <property type="component" value="Unplaced"/>
</dbReference>
<proteinExistence type="inferred from homology"/>
<feature type="transmembrane region" description="Helical" evidence="7">
    <location>
        <begin position="203"/>
        <end position="223"/>
    </location>
</feature>
<dbReference type="OMA" id="GANITWM"/>
<name>A0A7M4EEH7_CROPO</name>
<evidence type="ECO:0000256" key="7">
    <source>
        <dbReference type="SAM" id="Phobius"/>
    </source>
</evidence>
<organism evidence="9 10">
    <name type="scientific">Crocodylus porosus</name>
    <name type="common">Saltwater crocodile</name>
    <name type="synonym">Estuarine crocodile</name>
    <dbReference type="NCBI Taxonomy" id="8502"/>
    <lineage>
        <taxon>Eukaryota</taxon>
        <taxon>Metazoa</taxon>
        <taxon>Chordata</taxon>
        <taxon>Craniata</taxon>
        <taxon>Vertebrata</taxon>
        <taxon>Euteleostomi</taxon>
        <taxon>Archelosauria</taxon>
        <taxon>Archosauria</taxon>
        <taxon>Crocodylia</taxon>
        <taxon>Longirostres</taxon>
        <taxon>Crocodylidae</taxon>
        <taxon>Crocodylus</taxon>
    </lineage>
</organism>